<feature type="chain" id="PRO_5017181435" description="DUF4360 domain-containing protein" evidence="1">
    <location>
        <begin position="19"/>
        <end position="190"/>
    </location>
</feature>
<dbReference type="AlphaFoldDB" id="A0A388KZG2"/>
<gene>
    <name evidence="2" type="ORF">CBR_g20081</name>
</gene>
<reference evidence="2 3" key="1">
    <citation type="journal article" date="2018" name="Cell">
        <title>The Chara Genome: Secondary Complexity and Implications for Plant Terrestrialization.</title>
        <authorList>
            <person name="Nishiyama T."/>
            <person name="Sakayama H."/>
            <person name="Vries J.D."/>
            <person name="Buschmann H."/>
            <person name="Saint-Marcoux D."/>
            <person name="Ullrich K.K."/>
            <person name="Haas F.B."/>
            <person name="Vanderstraeten L."/>
            <person name="Becker D."/>
            <person name="Lang D."/>
            <person name="Vosolsobe S."/>
            <person name="Rombauts S."/>
            <person name="Wilhelmsson P.K.I."/>
            <person name="Janitza P."/>
            <person name="Kern R."/>
            <person name="Heyl A."/>
            <person name="Rumpler F."/>
            <person name="Villalobos L.I.A.C."/>
            <person name="Clay J.M."/>
            <person name="Skokan R."/>
            <person name="Toyoda A."/>
            <person name="Suzuki Y."/>
            <person name="Kagoshima H."/>
            <person name="Schijlen E."/>
            <person name="Tajeshwar N."/>
            <person name="Catarino B."/>
            <person name="Hetherington A.J."/>
            <person name="Saltykova A."/>
            <person name="Bonnot C."/>
            <person name="Breuninger H."/>
            <person name="Symeonidi A."/>
            <person name="Radhakrishnan G.V."/>
            <person name="Van Nieuwerburgh F."/>
            <person name="Deforce D."/>
            <person name="Chang C."/>
            <person name="Karol K.G."/>
            <person name="Hedrich R."/>
            <person name="Ulvskov P."/>
            <person name="Glockner G."/>
            <person name="Delwiche C.F."/>
            <person name="Petrasek J."/>
            <person name="Van de Peer Y."/>
            <person name="Friml J."/>
            <person name="Beilby M."/>
            <person name="Dolan L."/>
            <person name="Kohara Y."/>
            <person name="Sugano S."/>
            <person name="Fujiyama A."/>
            <person name="Delaux P.-M."/>
            <person name="Quint M."/>
            <person name="TheiBen G."/>
            <person name="Hagemann M."/>
            <person name="Harholt J."/>
            <person name="Dunand C."/>
            <person name="Zachgo S."/>
            <person name="Langdale J."/>
            <person name="Maumus F."/>
            <person name="Straeten D.V.D."/>
            <person name="Gould S.B."/>
            <person name="Rensing S.A."/>
        </authorList>
    </citation>
    <scope>NUCLEOTIDE SEQUENCE [LARGE SCALE GENOMIC DNA]</scope>
    <source>
        <strain evidence="2 3">S276</strain>
    </source>
</reference>
<feature type="signal peptide" evidence="1">
    <location>
        <begin position="1"/>
        <end position="18"/>
    </location>
</feature>
<comment type="caution">
    <text evidence="2">The sequence shown here is derived from an EMBL/GenBank/DDBJ whole genome shotgun (WGS) entry which is preliminary data.</text>
</comment>
<proteinExistence type="predicted"/>
<dbReference type="Proteomes" id="UP000265515">
    <property type="component" value="Unassembled WGS sequence"/>
</dbReference>
<evidence type="ECO:0008006" key="4">
    <source>
        <dbReference type="Google" id="ProtNLM"/>
    </source>
</evidence>
<evidence type="ECO:0000256" key="1">
    <source>
        <dbReference type="SAM" id="SignalP"/>
    </source>
</evidence>
<dbReference type="OrthoDB" id="152248at2759"/>
<keyword evidence="1" id="KW-0732">Signal</keyword>
<name>A0A388KZG2_CHABU</name>
<evidence type="ECO:0000313" key="3">
    <source>
        <dbReference type="Proteomes" id="UP000265515"/>
    </source>
</evidence>
<dbReference type="PANTHER" id="PTHR38847">
    <property type="match status" value="1"/>
</dbReference>
<accession>A0A388KZG2</accession>
<evidence type="ECO:0000313" key="2">
    <source>
        <dbReference type="EMBL" id="GBG75450.1"/>
    </source>
</evidence>
<organism evidence="2 3">
    <name type="scientific">Chara braunii</name>
    <name type="common">Braun's stonewort</name>
    <dbReference type="NCBI Taxonomy" id="69332"/>
    <lineage>
        <taxon>Eukaryota</taxon>
        <taxon>Viridiplantae</taxon>
        <taxon>Streptophyta</taxon>
        <taxon>Charophyceae</taxon>
        <taxon>Charales</taxon>
        <taxon>Characeae</taxon>
        <taxon>Chara</taxon>
    </lineage>
</organism>
<dbReference type="Pfam" id="PF14273">
    <property type="entry name" value="DUF4360"/>
    <property type="match status" value="1"/>
</dbReference>
<keyword evidence="3" id="KW-1185">Reference proteome</keyword>
<protein>
    <recommendedName>
        <fullName evidence="4">DUF4360 domain-containing protein</fullName>
    </recommendedName>
</protein>
<sequence>MAALVLVAALCVTVPARAQPPSVTIQSVTFMGSGCSWSNANYYLSADYKVLTFMLGGMVATTDSGLAGKRKNCQISVGLKYSDGFSYSLATVTGRGFADIACRSTGTYQASYYVSGQTGTASASRTIAGKFTGNYEFTDKVSRVISSNCNNATNLDIDSEVRVDGKKAFMTLDSLDQKFVLQYRLNWTTC</sequence>
<dbReference type="Gramene" id="GBG75450">
    <property type="protein sequence ID" value="GBG75450"/>
    <property type="gene ID" value="CBR_g20081"/>
</dbReference>
<dbReference type="EMBL" id="BFEA01000224">
    <property type="protein sequence ID" value="GBG75450.1"/>
    <property type="molecule type" value="Genomic_DNA"/>
</dbReference>
<dbReference type="InterPro" id="IPR025649">
    <property type="entry name" value="DUF4360"/>
</dbReference>
<dbReference type="PANTHER" id="PTHR38847:SF1">
    <property type="entry name" value="PSEUDOURIDINE SYNTHASE RSUA_RLUA-LIKE DOMAIN-CONTAINING PROTEIN"/>
    <property type="match status" value="1"/>
</dbReference>